<evidence type="ECO:0000256" key="1">
    <source>
        <dbReference type="SAM" id="Phobius"/>
    </source>
</evidence>
<accession>A0ABV8CWB1</accession>
<name>A0ABV8CWB1_9STRE</name>
<dbReference type="PANTHER" id="PTHR40448">
    <property type="entry name" value="TWO-COMPONENT SENSOR HISTIDINE KINASE"/>
    <property type="match status" value="1"/>
</dbReference>
<evidence type="ECO:0000313" key="3">
    <source>
        <dbReference type="EMBL" id="MFC3928290.1"/>
    </source>
</evidence>
<dbReference type="Pfam" id="PF14501">
    <property type="entry name" value="HATPase_c_5"/>
    <property type="match status" value="1"/>
</dbReference>
<dbReference type="Proteomes" id="UP001595807">
    <property type="component" value="Unassembled WGS sequence"/>
</dbReference>
<evidence type="ECO:0000313" key="4">
    <source>
        <dbReference type="Proteomes" id="UP001595807"/>
    </source>
</evidence>
<gene>
    <name evidence="3" type="ORF">ACFORF_06900</name>
</gene>
<dbReference type="EC" id="2.7.13.3" evidence="3"/>
<keyword evidence="1" id="KW-1133">Transmembrane helix</keyword>
<proteinExistence type="predicted"/>
<dbReference type="SUPFAM" id="SSF55874">
    <property type="entry name" value="ATPase domain of HSP90 chaperone/DNA topoisomerase II/histidine kinase"/>
    <property type="match status" value="1"/>
</dbReference>
<dbReference type="RefSeq" id="WP_380426700.1">
    <property type="nucleotide sequence ID" value="NZ_JBHRZV010000049.1"/>
</dbReference>
<feature type="transmembrane region" description="Helical" evidence="1">
    <location>
        <begin position="36"/>
        <end position="56"/>
    </location>
</feature>
<feature type="transmembrane region" description="Helical" evidence="1">
    <location>
        <begin position="6"/>
        <end position="24"/>
    </location>
</feature>
<keyword evidence="3" id="KW-0418">Kinase</keyword>
<keyword evidence="1" id="KW-0812">Transmembrane</keyword>
<feature type="transmembrane region" description="Helical" evidence="1">
    <location>
        <begin position="113"/>
        <end position="135"/>
    </location>
</feature>
<dbReference type="InterPro" id="IPR032834">
    <property type="entry name" value="NatK-like_C"/>
</dbReference>
<keyword evidence="1" id="KW-0472">Membrane</keyword>
<feature type="transmembrane region" description="Helical" evidence="1">
    <location>
        <begin position="196"/>
        <end position="217"/>
    </location>
</feature>
<comment type="caution">
    <text evidence="3">The sequence shown here is derived from an EMBL/GenBank/DDBJ whole genome shotgun (WGS) entry which is preliminary data.</text>
</comment>
<protein>
    <submittedName>
        <fullName evidence="3">Sensor histidine kinase</fullName>
        <ecNumber evidence="3">2.7.13.3</ecNumber>
    </submittedName>
</protein>
<sequence>MFKLTIFSAIIVLIDWLVKLYVFGKISNLKPHRKQTFGFLLLVLIIYIINPLYGLLLEPLYLPLLVFLVLKPSWKILQGLFYSLMPFVLVELTQRMTNLYTARYLLLMETPDFIPGFWLTVVGLLAILICYFFFIKVMAVDFQVVRQMFHHRKFTKVLRILSVGLLTYAAFLHPLLTLSGTEQEAVLEFGNSTSTLSIDILFSYLVLFVTGLIYLNYKSKDLMAMELQAAKDSQLADLTRYSQHVEALYGELRSFRHDYSNVLVSLNLAIKDRDIDQVEQIYQSVMANSDKAFYESKYDIAKLANLQDPAVKSLVSAKLMTAQAQGVTISVEIEEPIGPPDIDLLEFIQILSIFLDNAIEATVKADKPALLLAYFQEGKDKILVIENSTAEASVNTRQIFADGYSTKGTNRGIGLANVRTILSKYPKASLETQSYKHRFSQVLTCRGE</sequence>
<evidence type="ECO:0000259" key="2">
    <source>
        <dbReference type="Pfam" id="PF14501"/>
    </source>
</evidence>
<feature type="transmembrane region" description="Helical" evidence="1">
    <location>
        <begin position="156"/>
        <end position="176"/>
    </location>
</feature>
<keyword evidence="3" id="KW-0808">Transferase</keyword>
<dbReference type="Gene3D" id="3.30.565.10">
    <property type="entry name" value="Histidine kinase-like ATPase, C-terminal domain"/>
    <property type="match status" value="1"/>
</dbReference>
<dbReference type="PANTHER" id="PTHR40448:SF1">
    <property type="entry name" value="TWO-COMPONENT SENSOR HISTIDINE KINASE"/>
    <property type="match status" value="1"/>
</dbReference>
<dbReference type="InterPro" id="IPR036890">
    <property type="entry name" value="HATPase_C_sf"/>
</dbReference>
<reference evidence="4" key="1">
    <citation type="journal article" date="2019" name="Int. J. Syst. Evol. Microbiol.">
        <title>The Global Catalogue of Microorganisms (GCM) 10K type strain sequencing project: providing services to taxonomists for standard genome sequencing and annotation.</title>
        <authorList>
            <consortium name="The Broad Institute Genomics Platform"/>
            <consortium name="The Broad Institute Genome Sequencing Center for Infectious Disease"/>
            <person name="Wu L."/>
            <person name="Ma J."/>
        </authorList>
    </citation>
    <scope>NUCLEOTIDE SEQUENCE [LARGE SCALE GENOMIC DNA]</scope>
    <source>
        <strain evidence="4">CCUG 67170</strain>
    </source>
</reference>
<feature type="domain" description="Sensor histidine kinase NatK-like C-terminal" evidence="2">
    <location>
        <begin position="344"/>
        <end position="442"/>
    </location>
</feature>
<dbReference type="EMBL" id="JBHRZV010000049">
    <property type="protein sequence ID" value="MFC3928290.1"/>
    <property type="molecule type" value="Genomic_DNA"/>
</dbReference>
<organism evidence="3 4">
    <name type="scientific">Streptococcus caprae</name>
    <dbReference type="NCBI Taxonomy" id="1640501"/>
    <lineage>
        <taxon>Bacteria</taxon>
        <taxon>Bacillati</taxon>
        <taxon>Bacillota</taxon>
        <taxon>Bacilli</taxon>
        <taxon>Lactobacillales</taxon>
        <taxon>Streptococcaceae</taxon>
        <taxon>Streptococcus</taxon>
    </lineage>
</organism>
<keyword evidence="4" id="KW-1185">Reference proteome</keyword>
<dbReference type="GO" id="GO:0004673">
    <property type="term" value="F:protein histidine kinase activity"/>
    <property type="evidence" value="ECO:0007669"/>
    <property type="project" value="UniProtKB-EC"/>
</dbReference>